<evidence type="ECO:0000256" key="1">
    <source>
        <dbReference type="SAM" id="MobiDB-lite"/>
    </source>
</evidence>
<gene>
    <name evidence="2" type="ORF">CAMPLR22A2D_LOCUS296</name>
</gene>
<dbReference type="EMBL" id="LS480641">
    <property type="protein sequence ID" value="SPT15705.1"/>
    <property type="molecule type" value="Genomic_DNA"/>
</dbReference>
<name>A0A7H4LAR7_WHEAT</name>
<protein>
    <submittedName>
        <fullName evidence="2">Uncharacterized protein</fullName>
    </submittedName>
</protein>
<accession>A0A7H4LAR7</accession>
<feature type="region of interest" description="Disordered" evidence="1">
    <location>
        <begin position="47"/>
        <end position="66"/>
    </location>
</feature>
<dbReference type="Proteomes" id="UP000280104">
    <property type="component" value="Chromosome II"/>
</dbReference>
<evidence type="ECO:0000313" key="3">
    <source>
        <dbReference type="Proteomes" id="UP000280104"/>
    </source>
</evidence>
<proteinExistence type="predicted"/>
<sequence length="334" mass="37376">MKSFYEKVRVKIACRDPAKIPFERIMEMRKKLYILSFIVEGFHQIGVDDPNDDNGPTDISVDDDKKAIDDEELDKDILDDGEEPIDDLDLANRAPTKTPTWKKANDDGVTFHPAALLEACVSPVRADKKNEGESKTQSMCSPIPFSEAIRILSTRHNKTSDVNTLAASSSGVAAVTSPMSSQKVYCSGLLEELEDSASDTASEAAESEEEMDTVEAPIVSGLRMMGLMEKMALPNEKPTPKNKWGLVIAPRLSSMVHSRQNIMEKAAAYKMKQNLEIPPTFKRHTMEKHPCNLDKDQRIVKILYGGDQSVLLRRCLQLLDRRRGELLRIAWAWG</sequence>
<organism evidence="2 3">
    <name type="scientific">Triticum aestivum</name>
    <name type="common">Wheat</name>
    <dbReference type="NCBI Taxonomy" id="4565"/>
    <lineage>
        <taxon>Eukaryota</taxon>
        <taxon>Viridiplantae</taxon>
        <taxon>Streptophyta</taxon>
        <taxon>Embryophyta</taxon>
        <taxon>Tracheophyta</taxon>
        <taxon>Spermatophyta</taxon>
        <taxon>Magnoliopsida</taxon>
        <taxon>Liliopsida</taxon>
        <taxon>Poales</taxon>
        <taxon>Poaceae</taxon>
        <taxon>BOP clade</taxon>
        <taxon>Pooideae</taxon>
        <taxon>Triticodae</taxon>
        <taxon>Triticeae</taxon>
        <taxon>Triticinae</taxon>
        <taxon>Triticum</taxon>
    </lineage>
</organism>
<evidence type="ECO:0000313" key="2">
    <source>
        <dbReference type="EMBL" id="SPT15705.1"/>
    </source>
</evidence>
<dbReference type="AlphaFoldDB" id="A0A7H4LAR7"/>
<reference evidence="2 3" key="1">
    <citation type="submission" date="2018-05" db="EMBL/GenBank/DDBJ databases">
        <authorList>
            <person name="Thind KAUR A."/>
        </authorList>
    </citation>
    <scope>NUCLEOTIDE SEQUENCE [LARGE SCALE GENOMIC DNA]</scope>
</reference>